<evidence type="ECO:0000313" key="1">
    <source>
        <dbReference type="EMBL" id="CAI9284237.1"/>
    </source>
</evidence>
<protein>
    <submittedName>
        <fullName evidence="1">Uncharacterized protein</fullName>
    </submittedName>
</protein>
<dbReference type="EMBL" id="OX465081">
    <property type="protein sequence ID" value="CAI9284237.1"/>
    <property type="molecule type" value="Genomic_DNA"/>
</dbReference>
<gene>
    <name evidence="1" type="ORF">LSALG_LOCUS23780</name>
</gene>
<accession>A0AA35Z2A8</accession>
<dbReference type="AlphaFoldDB" id="A0AA35Z2A8"/>
<keyword evidence="2" id="KW-1185">Reference proteome</keyword>
<reference evidence="1" key="1">
    <citation type="submission" date="2023-04" db="EMBL/GenBank/DDBJ databases">
        <authorList>
            <person name="Vijverberg K."/>
            <person name="Xiong W."/>
            <person name="Schranz E."/>
        </authorList>
    </citation>
    <scope>NUCLEOTIDE SEQUENCE</scope>
</reference>
<sequence>MDNAGLSHLPSKSDFFKKLKKKAHPSSPAYTVKPQISRKALFLDKFKNQFLLNQRNEGQQICKTYFEKEIIITSPPVSTIEASHDQATCLAVSSTFDTSTIDSSTSLTPFFSTPIVPHSPTFDNILNQPINSLFSSQSTDPLVTNKQDKTPTDDEENVFNGTFADIQFDLEEEEVPDNMLLTGKQFKILNRKLNSLLQIQADGGGKNSASSLEVDKLLKRQENCLYDAIQDAERNNEKRVKNQLSTFASNLKELKVVAKELHILFVQDVKIVREYVNLKKLLVRRLSRCLWMKLRVFQT</sequence>
<name>A0AA35Z2A8_LACSI</name>
<evidence type="ECO:0000313" key="2">
    <source>
        <dbReference type="Proteomes" id="UP001177003"/>
    </source>
</evidence>
<organism evidence="1 2">
    <name type="scientific">Lactuca saligna</name>
    <name type="common">Willowleaf lettuce</name>
    <dbReference type="NCBI Taxonomy" id="75948"/>
    <lineage>
        <taxon>Eukaryota</taxon>
        <taxon>Viridiplantae</taxon>
        <taxon>Streptophyta</taxon>
        <taxon>Embryophyta</taxon>
        <taxon>Tracheophyta</taxon>
        <taxon>Spermatophyta</taxon>
        <taxon>Magnoliopsida</taxon>
        <taxon>eudicotyledons</taxon>
        <taxon>Gunneridae</taxon>
        <taxon>Pentapetalae</taxon>
        <taxon>asterids</taxon>
        <taxon>campanulids</taxon>
        <taxon>Asterales</taxon>
        <taxon>Asteraceae</taxon>
        <taxon>Cichorioideae</taxon>
        <taxon>Cichorieae</taxon>
        <taxon>Lactucinae</taxon>
        <taxon>Lactuca</taxon>
    </lineage>
</organism>
<proteinExistence type="predicted"/>
<dbReference type="Proteomes" id="UP001177003">
    <property type="component" value="Chromosome 5"/>
</dbReference>